<sequence>MAGHEGYSRSASGASPPKTSNHFPQPASPDSSKGQLGRTVLDDWGHVFNKHNFLDGGGCDRDGGGGGEGLSSNNSNDLWLVGSKDRKDPEVPAEDLSWIRVDISQLFSEYSGLPGVAEKDFVGAAKQMMDQSSYNIHSLSSESDGEEIVSSESNGFETISESIVSMNDGNREFKSHVPEIGMSFSCEQEAHKFYQKYATKMGFKVRKGKVQRLSNGSLRKRYFFCSQEGFRSKKQPTKKTTYTRKETRTGCNAKIQITFENERCLISEFISDHNHDLQGSTQRHYIDLNSKTSEVDSLIQPIHEIGTTKETEAGFCDMNYSKHLRDKQMNSLQPEDAQGLIDCLKQLQVEDPSLFYTLQVDAESHMTNFFWRDSRSKIDYDYFGDVLILDTTFRMDRYNMICAPFLGVNHHQQPVLFGCAFLLDETMETYTWLLGTFMGAMGRRQPKTILTTECEAILTAVKATLPKIEHRLFKPHVCQNAKQHLSMYYGQLGFESHFNSCLFDCQSEGEFQLMWSSLLQQYNLNPENPWLQNIYTLRTKWSYLFSKMTFCAGIHSIQGSEKFSNANVFQNRKSEAMTLPEYVQKYEKAAEQQRREELHEDFCCNASEPMLILGSPMEKQAANIYTRTMFEIFRNELIRIMYLTQRISFKYHHNMFLRGGQSMPRMGWWKMINCEEIGDKNDSSLSSSKRKLMHKALNFITKSVAVEKSRKIAERYLDIALKEVEDVLKEGSECLDTKAPEIYVHKKSGVAGPIKENMSRSRGNIKEENGMSNTEETQT</sequence>
<proteinExistence type="inferred from homology"/>
<dbReference type="GO" id="GO:0006355">
    <property type="term" value="P:regulation of DNA-templated transcription"/>
    <property type="evidence" value="ECO:0007669"/>
    <property type="project" value="UniProtKB-UniRule"/>
</dbReference>
<protein>
    <recommendedName>
        <fullName evidence="1">Protein FAR1-RELATED SEQUENCE</fullName>
    </recommendedName>
</protein>
<organism evidence="5">
    <name type="scientific">Fagus sylvatica</name>
    <name type="common">Beechnut</name>
    <dbReference type="NCBI Taxonomy" id="28930"/>
    <lineage>
        <taxon>Eukaryota</taxon>
        <taxon>Viridiplantae</taxon>
        <taxon>Streptophyta</taxon>
        <taxon>Embryophyta</taxon>
        <taxon>Tracheophyta</taxon>
        <taxon>Spermatophyta</taxon>
        <taxon>Magnoliopsida</taxon>
        <taxon>eudicotyledons</taxon>
        <taxon>Gunneridae</taxon>
        <taxon>Pentapetalae</taxon>
        <taxon>rosids</taxon>
        <taxon>fabids</taxon>
        <taxon>Fagales</taxon>
        <taxon>Fagaceae</taxon>
        <taxon>Fagus</taxon>
    </lineage>
</organism>
<dbReference type="AlphaFoldDB" id="A0A2N9GR30"/>
<dbReference type="EMBL" id="OIVN01002246">
    <property type="protein sequence ID" value="SPD01953.1"/>
    <property type="molecule type" value="Genomic_DNA"/>
</dbReference>
<comment type="function">
    <text evidence="1">Putative transcription activator involved in regulating light control of development.</text>
</comment>
<reference evidence="5" key="1">
    <citation type="submission" date="2018-02" db="EMBL/GenBank/DDBJ databases">
        <authorList>
            <person name="Cohen D.B."/>
            <person name="Kent A.D."/>
        </authorList>
    </citation>
    <scope>NUCLEOTIDE SEQUENCE</scope>
</reference>
<feature type="compositionally biased region" description="Polar residues" evidence="2">
    <location>
        <begin position="770"/>
        <end position="779"/>
    </location>
</feature>
<keyword evidence="1" id="KW-0863">Zinc-finger</keyword>
<feature type="region of interest" description="Disordered" evidence="2">
    <location>
        <begin position="1"/>
        <end position="38"/>
    </location>
</feature>
<accession>A0A2N9GR30</accession>
<feature type="region of interest" description="Disordered" evidence="2">
    <location>
        <begin position="55"/>
        <end position="76"/>
    </location>
</feature>
<gene>
    <name evidence="5" type="ORF">FSB_LOCUS29835</name>
</gene>
<feature type="domain" description="FAR1" evidence="3">
    <location>
        <begin position="192"/>
        <end position="278"/>
    </location>
</feature>
<evidence type="ECO:0000256" key="2">
    <source>
        <dbReference type="SAM" id="MobiDB-lite"/>
    </source>
</evidence>
<keyword evidence="1" id="KW-0862">Zinc</keyword>
<evidence type="ECO:0000259" key="4">
    <source>
        <dbReference type="Pfam" id="PF10551"/>
    </source>
</evidence>
<dbReference type="InterPro" id="IPR031052">
    <property type="entry name" value="FHY3/FAR1"/>
</dbReference>
<dbReference type="InterPro" id="IPR018289">
    <property type="entry name" value="MULE_transposase_dom"/>
</dbReference>
<dbReference type="GO" id="GO:0005634">
    <property type="term" value="C:nucleus"/>
    <property type="evidence" value="ECO:0007669"/>
    <property type="project" value="UniProtKB-SubCell"/>
</dbReference>
<name>A0A2N9GR30_FAGSY</name>
<comment type="subcellular location">
    <subcellularLocation>
        <location evidence="1">Nucleus</location>
    </subcellularLocation>
</comment>
<feature type="region of interest" description="Disordered" evidence="2">
    <location>
        <begin position="753"/>
        <end position="779"/>
    </location>
</feature>
<dbReference type="Pfam" id="PF10551">
    <property type="entry name" value="MULE"/>
    <property type="match status" value="1"/>
</dbReference>
<evidence type="ECO:0000259" key="3">
    <source>
        <dbReference type="Pfam" id="PF03101"/>
    </source>
</evidence>
<feature type="domain" description="MULE transposase" evidence="4">
    <location>
        <begin position="386"/>
        <end position="480"/>
    </location>
</feature>
<comment type="similarity">
    <text evidence="1">Belongs to the FHY3/FAR1 family.</text>
</comment>
<dbReference type="PANTHER" id="PTHR31669">
    <property type="entry name" value="PROTEIN FAR1-RELATED SEQUENCE 10-RELATED"/>
    <property type="match status" value="1"/>
</dbReference>
<dbReference type="Pfam" id="PF03101">
    <property type="entry name" value="FAR1"/>
    <property type="match status" value="1"/>
</dbReference>
<keyword evidence="1" id="KW-0539">Nucleus</keyword>
<dbReference type="GO" id="GO:0008270">
    <property type="term" value="F:zinc ion binding"/>
    <property type="evidence" value="ECO:0007669"/>
    <property type="project" value="UniProtKB-UniRule"/>
</dbReference>
<evidence type="ECO:0000313" key="5">
    <source>
        <dbReference type="EMBL" id="SPD01953.1"/>
    </source>
</evidence>
<dbReference type="InterPro" id="IPR004330">
    <property type="entry name" value="FAR1_DNA_bnd_dom"/>
</dbReference>
<evidence type="ECO:0000256" key="1">
    <source>
        <dbReference type="RuleBase" id="RU367018"/>
    </source>
</evidence>
<feature type="compositionally biased region" description="Polar residues" evidence="2">
    <location>
        <begin position="9"/>
        <end position="34"/>
    </location>
</feature>
<keyword evidence="1" id="KW-0479">Metal-binding</keyword>
<dbReference type="PANTHER" id="PTHR31669:SF282">
    <property type="entry name" value="PROTEIN FAR1-RELATED SEQUENCE"/>
    <property type="match status" value="1"/>
</dbReference>